<evidence type="ECO:0000313" key="8">
    <source>
        <dbReference type="Proteomes" id="UP000250134"/>
    </source>
</evidence>
<dbReference type="KEGG" id="tgg:A3K92_04135"/>
<dbReference type="PANTHER" id="PTHR32322">
    <property type="entry name" value="INNER MEMBRANE TRANSPORTER"/>
    <property type="match status" value="1"/>
</dbReference>
<dbReference type="RefSeq" id="WP_088885060.1">
    <property type="nucleotide sequence ID" value="NZ_CP014855.1"/>
</dbReference>
<dbReference type="Gene3D" id="1.10.3730.20">
    <property type="match status" value="1"/>
</dbReference>
<dbReference type="GO" id="GO:0016020">
    <property type="term" value="C:membrane"/>
    <property type="evidence" value="ECO:0007669"/>
    <property type="project" value="UniProtKB-SubCell"/>
</dbReference>
<feature type="transmembrane region" description="Helical" evidence="5">
    <location>
        <begin position="109"/>
        <end position="142"/>
    </location>
</feature>
<dbReference type="OrthoDB" id="29208at2157"/>
<dbReference type="InterPro" id="IPR050638">
    <property type="entry name" value="AA-Vitamin_Transporters"/>
</dbReference>
<dbReference type="GeneID" id="33331711"/>
<feature type="transmembrane region" description="Helical" evidence="5">
    <location>
        <begin position="215"/>
        <end position="234"/>
    </location>
</feature>
<evidence type="ECO:0000256" key="2">
    <source>
        <dbReference type="ARBA" id="ARBA00022692"/>
    </source>
</evidence>
<comment type="subcellular location">
    <subcellularLocation>
        <location evidence="1">Membrane</location>
        <topology evidence="1">Multi-pass membrane protein</topology>
    </subcellularLocation>
</comment>
<keyword evidence="8" id="KW-1185">Reference proteome</keyword>
<proteinExistence type="predicted"/>
<feature type="transmembrane region" description="Helical" evidence="5">
    <location>
        <begin position="246"/>
        <end position="264"/>
    </location>
</feature>
<dbReference type="Pfam" id="PF00892">
    <property type="entry name" value="EamA"/>
    <property type="match status" value="2"/>
</dbReference>
<keyword evidence="2 5" id="KW-0812">Transmembrane</keyword>
<feature type="transmembrane region" description="Helical" evidence="5">
    <location>
        <begin position="181"/>
        <end position="203"/>
    </location>
</feature>
<dbReference type="PANTHER" id="PTHR32322:SF2">
    <property type="entry name" value="EAMA DOMAIN-CONTAINING PROTEIN"/>
    <property type="match status" value="1"/>
</dbReference>
<feature type="transmembrane region" description="Helical" evidence="5">
    <location>
        <begin position="67"/>
        <end position="89"/>
    </location>
</feature>
<dbReference type="AlphaFoldDB" id="A0A2Z2M8J5"/>
<dbReference type="InterPro" id="IPR037185">
    <property type="entry name" value="EmrE-like"/>
</dbReference>
<feature type="transmembrane region" description="Helical" evidence="5">
    <location>
        <begin position="271"/>
        <end position="288"/>
    </location>
</feature>
<dbReference type="SUPFAM" id="SSF103481">
    <property type="entry name" value="Multidrug resistance efflux transporter EmrE"/>
    <property type="match status" value="2"/>
</dbReference>
<name>A0A2Z2M8J5_THEGO</name>
<protein>
    <submittedName>
        <fullName evidence="7">Permease</fullName>
    </submittedName>
</protein>
<feature type="transmembrane region" description="Helical" evidence="5">
    <location>
        <begin position="35"/>
        <end position="55"/>
    </location>
</feature>
<evidence type="ECO:0000256" key="3">
    <source>
        <dbReference type="ARBA" id="ARBA00022989"/>
    </source>
</evidence>
<accession>A0A2Z2M8J5</accession>
<evidence type="ECO:0000256" key="5">
    <source>
        <dbReference type="SAM" id="Phobius"/>
    </source>
</evidence>
<feature type="domain" description="EamA" evidence="6">
    <location>
        <begin position="153"/>
        <end position="288"/>
    </location>
</feature>
<gene>
    <name evidence="7" type="ORF">A3K92_04135</name>
</gene>
<keyword evidence="4 5" id="KW-0472">Membrane</keyword>
<evidence type="ECO:0000313" key="7">
    <source>
        <dbReference type="EMBL" id="ASJ00722.1"/>
    </source>
</evidence>
<feature type="domain" description="EamA" evidence="6">
    <location>
        <begin position="6"/>
        <end position="141"/>
    </location>
</feature>
<organism evidence="7 8">
    <name type="scientific">Thermococcus gorgonarius</name>
    <dbReference type="NCBI Taxonomy" id="71997"/>
    <lineage>
        <taxon>Archaea</taxon>
        <taxon>Methanobacteriati</taxon>
        <taxon>Methanobacteriota</taxon>
        <taxon>Thermococci</taxon>
        <taxon>Thermococcales</taxon>
        <taxon>Thermococcaceae</taxon>
        <taxon>Thermococcus</taxon>
    </lineage>
</organism>
<dbReference type="InterPro" id="IPR000620">
    <property type="entry name" value="EamA_dom"/>
</dbReference>
<dbReference type="EMBL" id="CP014855">
    <property type="protein sequence ID" value="ASJ00722.1"/>
    <property type="molecule type" value="Genomic_DNA"/>
</dbReference>
<dbReference type="Proteomes" id="UP000250134">
    <property type="component" value="Chromosome"/>
</dbReference>
<evidence type="ECO:0000256" key="4">
    <source>
        <dbReference type="ARBA" id="ARBA00023136"/>
    </source>
</evidence>
<evidence type="ECO:0000259" key="6">
    <source>
        <dbReference type="Pfam" id="PF00892"/>
    </source>
</evidence>
<reference evidence="7 8" key="1">
    <citation type="submission" date="2016-03" db="EMBL/GenBank/DDBJ databases">
        <title>Complete genome sequence of Thermococcus gorgonarius.</title>
        <authorList>
            <person name="Oger P.M."/>
        </authorList>
    </citation>
    <scope>NUCLEOTIDE SEQUENCE [LARGE SCALE GENOMIC DNA]</scope>
    <source>
        <strain evidence="7 8">W-12</strain>
    </source>
</reference>
<feature type="transmembrane region" description="Helical" evidence="5">
    <location>
        <begin position="154"/>
        <end position="175"/>
    </location>
</feature>
<evidence type="ECO:0000256" key="1">
    <source>
        <dbReference type="ARBA" id="ARBA00004141"/>
    </source>
</evidence>
<keyword evidence="3 5" id="KW-1133">Transmembrane helix</keyword>
<sequence length="289" mass="31364">MNGTVLGVVAALASAFCWATATILVKVGMRSKSPVAVNVIRLYLVSLMYLTVLIPTGRVMEIINSSLLYLAVAFISAQFGFVIGDYFYFNALHRMGVSRTVPITSTYPLWTVLWASIFLGRRIGLEVYLGALLIVLAIIIVRKAEEEEHADPRGFIYALLAPVSWSIAITMMDWLTGHFNSLTLAGLRMFSGAIGVSVFLPAYKDEILNTNLRELAVLAGAAFSGLFLGQFLFVYSTQSVGSQVSAPVSAINPLLTSLMAVIFLKETPNRRIFEGLALAIVGILLVSMG</sequence>